<reference evidence="2" key="1">
    <citation type="submission" date="2023-10" db="EMBL/GenBank/DDBJ databases">
        <authorList>
            <person name="Chen Y."/>
            <person name="Shah S."/>
            <person name="Dougan E. K."/>
            <person name="Thang M."/>
            <person name="Chan C."/>
        </authorList>
    </citation>
    <scope>NUCLEOTIDE SEQUENCE [LARGE SCALE GENOMIC DNA]</scope>
</reference>
<name>A0ABN9UI36_9DINO</name>
<gene>
    <name evidence="2" type="ORF">PCOR1329_LOCUS48599</name>
</gene>
<feature type="region of interest" description="Disordered" evidence="1">
    <location>
        <begin position="151"/>
        <end position="173"/>
    </location>
</feature>
<evidence type="ECO:0000256" key="1">
    <source>
        <dbReference type="SAM" id="MobiDB-lite"/>
    </source>
</evidence>
<proteinExistence type="predicted"/>
<feature type="compositionally biased region" description="Basic and acidic residues" evidence="1">
    <location>
        <begin position="13"/>
        <end position="22"/>
    </location>
</feature>
<evidence type="ECO:0000313" key="2">
    <source>
        <dbReference type="EMBL" id="CAK0859152.1"/>
    </source>
</evidence>
<organism evidence="2 3">
    <name type="scientific">Prorocentrum cordatum</name>
    <dbReference type="NCBI Taxonomy" id="2364126"/>
    <lineage>
        <taxon>Eukaryota</taxon>
        <taxon>Sar</taxon>
        <taxon>Alveolata</taxon>
        <taxon>Dinophyceae</taxon>
        <taxon>Prorocentrales</taxon>
        <taxon>Prorocentraceae</taxon>
        <taxon>Prorocentrum</taxon>
    </lineage>
</organism>
<evidence type="ECO:0000313" key="3">
    <source>
        <dbReference type="Proteomes" id="UP001189429"/>
    </source>
</evidence>
<dbReference type="EMBL" id="CAUYUJ010015871">
    <property type="protein sequence ID" value="CAK0859152.1"/>
    <property type="molecule type" value="Genomic_DNA"/>
</dbReference>
<feature type="region of interest" description="Disordered" evidence="1">
    <location>
        <begin position="1"/>
        <end position="27"/>
    </location>
</feature>
<feature type="compositionally biased region" description="Basic and acidic residues" evidence="1">
    <location>
        <begin position="160"/>
        <end position="172"/>
    </location>
</feature>
<accession>A0ABN9UI36</accession>
<comment type="caution">
    <text evidence="2">The sequence shown here is derived from an EMBL/GenBank/DDBJ whole genome shotgun (WGS) entry which is preliminary data.</text>
</comment>
<protein>
    <submittedName>
        <fullName evidence="2">Uncharacterized protein</fullName>
    </submittedName>
</protein>
<keyword evidence="3" id="KW-1185">Reference proteome</keyword>
<dbReference type="Proteomes" id="UP001189429">
    <property type="component" value="Unassembled WGS sequence"/>
</dbReference>
<sequence>MATGGDPPRFPRSRGERSEAARRARAAADAAVRHARARAGELEKEVARLREVIAGLAGGVPAAEPGSWQDREAAARPALILAAGGRPVPGTVRFRRNTALHAARAPAAGFAAAPRAGLAWAAAGPRLGGVLGRGAAAAVVCEVEICECEVPARPSPPAPPRRELPEAADARRTPLSSALSEQLGLLQGALAKLSGRKGALQEGAELTVELEALPQRLCALEDTAEPKAVLESLSEQLCSLAGDAAAVSERQGAFEEGAEPRGEMQVLSQRRCALVHSTEAEAEMKALSEQLAPPKGDVAALSERQGALAEGAEPTVELEAPSGRLGALEEGAEPTVELPVDLAALSVRQGALEEGAEARGELEVLLQRPCAQEATSEQLVSQKGDLAALSERQGALEEGTEPKGEREVLSKPASRHAFSESLFYFLDDFSVAAVLCVAIGPKTGVEALLSSAEARFLGVRPSTAGWPDAEERERILESRLQVVQFACGR</sequence>